<keyword evidence="3" id="KW-1185">Reference proteome</keyword>
<comment type="caution">
    <text evidence="2">The sequence shown here is derived from an EMBL/GenBank/DDBJ whole genome shotgun (WGS) entry which is preliminary data.</text>
</comment>
<dbReference type="SUPFAM" id="SSF51735">
    <property type="entry name" value="NAD(P)-binding Rossmann-fold domains"/>
    <property type="match status" value="1"/>
</dbReference>
<evidence type="ECO:0000259" key="1">
    <source>
        <dbReference type="Pfam" id="PF13460"/>
    </source>
</evidence>
<reference evidence="2" key="1">
    <citation type="submission" date="2024-05" db="EMBL/GenBank/DDBJ databases">
        <title>30 novel species of actinomycetes from the DSMZ collection.</title>
        <authorList>
            <person name="Nouioui I."/>
        </authorList>
    </citation>
    <scope>NUCLEOTIDE SEQUENCE</scope>
    <source>
        <strain evidence="2">DSM 3412</strain>
    </source>
</reference>
<dbReference type="InterPro" id="IPR016040">
    <property type="entry name" value="NAD(P)-bd_dom"/>
</dbReference>
<dbReference type="InterPro" id="IPR036291">
    <property type="entry name" value="NAD(P)-bd_dom_sf"/>
</dbReference>
<protein>
    <submittedName>
        <fullName evidence="2">SDR family oxidoreductase</fullName>
    </submittedName>
</protein>
<evidence type="ECO:0000313" key="2">
    <source>
        <dbReference type="EMBL" id="MDT0568499.1"/>
    </source>
</evidence>
<accession>A0ABU2YYM0</accession>
<name>A0ABU2YYM0_9ACTN</name>
<dbReference type="PANTHER" id="PTHR15020">
    <property type="entry name" value="FLAVIN REDUCTASE-RELATED"/>
    <property type="match status" value="1"/>
</dbReference>
<proteinExistence type="predicted"/>
<evidence type="ECO:0000313" key="3">
    <source>
        <dbReference type="Proteomes" id="UP001180737"/>
    </source>
</evidence>
<dbReference type="Proteomes" id="UP001180737">
    <property type="component" value="Unassembled WGS sequence"/>
</dbReference>
<sequence>MTTAPMTVLVVGATGSIGRLVVAESIARGYTTRALVRDTAKAGRQLPGEAQIAVADVTRPETLSKAVADVDAIVLTLGSDGTAHSSPESVDYAGVRNILAALDGQRPRIALMTSIGLTSRNPIYGHLLDWKRRSERLVRASGLPYTIVRPGWFDMNGPDQHRPVFLQGDARRSSSPADGVISRAQIAQVLVAALTAPEAERRTFELVAEQGPAPSDMGPLFAALDQDAPGTLDAARDEANMPLEKEPQRVRDDLEAIRALASA</sequence>
<gene>
    <name evidence="2" type="ORF">RM704_13640</name>
</gene>
<dbReference type="EMBL" id="JAVRFJ010000010">
    <property type="protein sequence ID" value="MDT0568499.1"/>
    <property type="molecule type" value="Genomic_DNA"/>
</dbReference>
<dbReference type="RefSeq" id="WP_033531034.1">
    <property type="nucleotide sequence ID" value="NZ_JAVRFJ010000010.1"/>
</dbReference>
<dbReference type="PANTHER" id="PTHR15020:SF50">
    <property type="entry name" value="UPF0659 PROTEIN YMR090W"/>
    <property type="match status" value="1"/>
</dbReference>
<feature type="domain" description="NAD(P)-binding" evidence="1">
    <location>
        <begin position="12"/>
        <end position="197"/>
    </location>
</feature>
<dbReference type="Pfam" id="PF13460">
    <property type="entry name" value="NAD_binding_10"/>
    <property type="match status" value="1"/>
</dbReference>
<dbReference type="Gene3D" id="3.40.50.720">
    <property type="entry name" value="NAD(P)-binding Rossmann-like Domain"/>
    <property type="match status" value="1"/>
</dbReference>
<dbReference type="CDD" id="cd05243">
    <property type="entry name" value="SDR_a5"/>
    <property type="match status" value="1"/>
</dbReference>
<organism evidence="2 3">
    <name type="scientific">Streptomyces gottesmaniae</name>
    <dbReference type="NCBI Taxonomy" id="3075518"/>
    <lineage>
        <taxon>Bacteria</taxon>
        <taxon>Bacillati</taxon>
        <taxon>Actinomycetota</taxon>
        <taxon>Actinomycetes</taxon>
        <taxon>Kitasatosporales</taxon>
        <taxon>Streptomycetaceae</taxon>
        <taxon>Streptomyces</taxon>
    </lineage>
</organism>